<dbReference type="EMBL" id="UGKQ01000007">
    <property type="protein sequence ID" value="STS82028.1"/>
    <property type="molecule type" value="Genomic_DNA"/>
</dbReference>
<proteinExistence type="predicted"/>
<organism evidence="1 2">
    <name type="scientific">Klebsiella pneumoniae</name>
    <dbReference type="NCBI Taxonomy" id="573"/>
    <lineage>
        <taxon>Bacteria</taxon>
        <taxon>Pseudomonadati</taxon>
        <taxon>Pseudomonadota</taxon>
        <taxon>Gammaproteobacteria</taxon>
        <taxon>Enterobacterales</taxon>
        <taxon>Enterobacteriaceae</taxon>
        <taxon>Klebsiella/Raoultella group</taxon>
        <taxon>Klebsiella</taxon>
        <taxon>Klebsiella pneumoniae complex</taxon>
    </lineage>
</organism>
<gene>
    <name evidence="1" type="ORF">NCTC9140_03774</name>
</gene>
<reference evidence="1 2" key="1">
    <citation type="submission" date="2018-06" db="EMBL/GenBank/DDBJ databases">
        <authorList>
            <consortium name="Pathogen Informatics"/>
            <person name="Doyle S."/>
        </authorList>
    </citation>
    <scope>NUCLEOTIDE SEQUENCE [LARGE SCALE GENOMIC DNA]</scope>
    <source>
        <strain evidence="1 2">NCTC9140</strain>
    </source>
</reference>
<evidence type="ECO:0000313" key="1">
    <source>
        <dbReference type="EMBL" id="STS82028.1"/>
    </source>
</evidence>
<dbReference type="Proteomes" id="UP000254938">
    <property type="component" value="Unassembled WGS sequence"/>
</dbReference>
<accession>A0A377TU65</accession>
<protein>
    <submittedName>
        <fullName evidence="1">Uncharacterized protein</fullName>
    </submittedName>
</protein>
<name>A0A377TU65_KLEPN</name>
<dbReference type="AlphaFoldDB" id="A0A377TU65"/>
<sequence length="84" mass="9846">MFKQNEKAISQIAEYIPRACRGMQLQEAKARLEKKLRSISMMAVMLPYLMRPLRQLLTAIRESLFFRASQSSCMRGLTNDNRDY</sequence>
<evidence type="ECO:0000313" key="2">
    <source>
        <dbReference type="Proteomes" id="UP000254938"/>
    </source>
</evidence>